<evidence type="ECO:0000313" key="2">
    <source>
        <dbReference type="Proteomes" id="UP001057402"/>
    </source>
</evidence>
<sequence length="194" mass="21543">MRRPVGKHKSSRYVVTCVLLFGFCLLYDYFWASSPRFTSVVSYWSPAKAVTTVVLPDDAPAKEMAGKSEKAPGRKLSATFADLPGPELEWEKMATVPVPRLDGAVIQIKNLLFVFAGYGTVDYVHSRVDIYNFSNNSWGGRFDMPKDMAHSHLGMKPKNGKIFLPYQFLGVLADSLVFSIPILLISIGVIHILA</sequence>
<name>A0ACB9N2K2_9MYRT</name>
<dbReference type="EMBL" id="CM042887">
    <property type="protein sequence ID" value="KAI4330047.1"/>
    <property type="molecule type" value="Genomic_DNA"/>
</dbReference>
<keyword evidence="2" id="KW-1185">Reference proteome</keyword>
<accession>A0ACB9N2K2</accession>
<proteinExistence type="predicted"/>
<evidence type="ECO:0000313" key="1">
    <source>
        <dbReference type="EMBL" id="KAI4330047.1"/>
    </source>
</evidence>
<reference evidence="2" key="1">
    <citation type="journal article" date="2023" name="Front. Plant Sci.">
        <title>Chromosomal-level genome assembly of Melastoma candidum provides insights into trichome evolution.</title>
        <authorList>
            <person name="Zhong Y."/>
            <person name="Wu W."/>
            <person name="Sun C."/>
            <person name="Zou P."/>
            <person name="Liu Y."/>
            <person name="Dai S."/>
            <person name="Zhou R."/>
        </authorList>
    </citation>
    <scope>NUCLEOTIDE SEQUENCE [LARGE SCALE GENOMIC DNA]</scope>
</reference>
<comment type="caution">
    <text evidence="1">The sequence shown here is derived from an EMBL/GenBank/DDBJ whole genome shotgun (WGS) entry which is preliminary data.</text>
</comment>
<dbReference type="Proteomes" id="UP001057402">
    <property type="component" value="Chromosome 8"/>
</dbReference>
<organism evidence="1 2">
    <name type="scientific">Melastoma candidum</name>
    <dbReference type="NCBI Taxonomy" id="119954"/>
    <lineage>
        <taxon>Eukaryota</taxon>
        <taxon>Viridiplantae</taxon>
        <taxon>Streptophyta</taxon>
        <taxon>Embryophyta</taxon>
        <taxon>Tracheophyta</taxon>
        <taxon>Spermatophyta</taxon>
        <taxon>Magnoliopsida</taxon>
        <taxon>eudicotyledons</taxon>
        <taxon>Gunneridae</taxon>
        <taxon>Pentapetalae</taxon>
        <taxon>rosids</taxon>
        <taxon>malvids</taxon>
        <taxon>Myrtales</taxon>
        <taxon>Melastomataceae</taxon>
        <taxon>Melastomatoideae</taxon>
        <taxon>Melastomateae</taxon>
        <taxon>Melastoma</taxon>
    </lineage>
</organism>
<protein>
    <submittedName>
        <fullName evidence="1">Uncharacterized protein</fullName>
    </submittedName>
</protein>
<gene>
    <name evidence="1" type="ORF">MLD38_028359</name>
</gene>